<dbReference type="GO" id="GO:0051721">
    <property type="term" value="F:protein phosphatase 2A binding"/>
    <property type="evidence" value="ECO:0007669"/>
    <property type="project" value="TreeGrafter"/>
</dbReference>
<dbReference type="AlphaFoldDB" id="A0A3R7MFL0"/>
<dbReference type="PANTHER" id="PTHR10933:SF9">
    <property type="entry name" value="IMMUNOGLOBULIN-BINDING PROTEIN 1"/>
    <property type="match status" value="1"/>
</dbReference>
<dbReference type="Proteomes" id="UP000283509">
    <property type="component" value="Unassembled WGS sequence"/>
</dbReference>
<gene>
    <name evidence="3" type="ORF">C7M84_000889</name>
</gene>
<sequence length="309" mass="35686">MAGQECEYPTVSSLFDQFLRLYEEIDKSDLPTNSGELQKKIKDTVAGLIKTTVLVSEVGVFSSNETLEELSTNSVKFLLLPVLLGSLTLKRTDIERMEVLRLSNIYFRDYITRCKQYGITDVDLPPEPNNEDQEDEDDEDKKRMAKVPPRKGMPTPQELEAMARQREDKIRRFKEKKAMGERLNELKKALENPSHDEEIVRNYHITMVKKFIMDCLEELESVTMERNMLAEMAVMRMKGTLPDPEDTPKPRPLKPILITRDAMQKNVFGLGYPSLPSMTVEEFYDQRVREGWFPDPSKNQNCLQDHSGT</sequence>
<evidence type="ECO:0000313" key="4">
    <source>
        <dbReference type="Proteomes" id="UP000283509"/>
    </source>
</evidence>
<dbReference type="EMBL" id="QCYY01001124">
    <property type="protein sequence ID" value="ROT80393.1"/>
    <property type="molecule type" value="Genomic_DNA"/>
</dbReference>
<dbReference type="STRING" id="6689.A0A3R7MFL0"/>
<organism evidence="3 4">
    <name type="scientific">Penaeus vannamei</name>
    <name type="common">Whiteleg shrimp</name>
    <name type="synonym">Litopenaeus vannamei</name>
    <dbReference type="NCBI Taxonomy" id="6689"/>
    <lineage>
        <taxon>Eukaryota</taxon>
        <taxon>Metazoa</taxon>
        <taxon>Ecdysozoa</taxon>
        <taxon>Arthropoda</taxon>
        <taxon>Crustacea</taxon>
        <taxon>Multicrustacea</taxon>
        <taxon>Malacostraca</taxon>
        <taxon>Eumalacostraca</taxon>
        <taxon>Eucarida</taxon>
        <taxon>Decapoda</taxon>
        <taxon>Dendrobranchiata</taxon>
        <taxon>Penaeoidea</taxon>
        <taxon>Penaeidae</taxon>
        <taxon>Penaeus</taxon>
    </lineage>
</organism>
<reference evidence="3 4" key="1">
    <citation type="submission" date="2018-04" db="EMBL/GenBank/DDBJ databases">
        <authorList>
            <person name="Zhang X."/>
            <person name="Yuan J."/>
            <person name="Li F."/>
            <person name="Xiang J."/>
        </authorList>
    </citation>
    <scope>NUCLEOTIDE SEQUENCE [LARGE SCALE GENOMIC DNA]</scope>
    <source>
        <tissue evidence="3">Muscle</tissue>
    </source>
</reference>
<feature type="region of interest" description="Disordered" evidence="2">
    <location>
        <begin position="121"/>
        <end position="155"/>
    </location>
</feature>
<name>A0A3R7MFL0_PENVA</name>
<dbReference type="OrthoDB" id="10261753at2759"/>
<evidence type="ECO:0000256" key="1">
    <source>
        <dbReference type="ARBA" id="ARBA00034730"/>
    </source>
</evidence>
<dbReference type="FunFam" id="1.25.40.540:FF:000003">
    <property type="entry name" value="Immunoglobulin (CD79A)-binding protein 1"/>
    <property type="match status" value="1"/>
</dbReference>
<evidence type="ECO:0008006" key="5">
    <source>
        <dbReference type="Google" id="ProtNLM"/>
    </source>
</evidence>
<dbReference type="GO" id="GO:0035303">
    <property type="term" value="P:regulation of dephosphorylation"/>
    <property type="evidence" value="ECO:0007669"/>
    <property type="project" value="TreeGrafter"/>
</dbReference>
<feature type="compositionally biased region" description="Acidic residues" evidence="2">
    <location>
        <begin position="129"/>
        <end position="139"/>
    </location>
</feature>
<accession>A0A3R7MFL0</accession>
<dbReference type="GO" id="GO:0009966">
    <property type="term" value="P:regulation of signal transduction"/>
    <property type="evidence" value="ECO:0007669"/>
    <property type="project" value="InterPro"/>
</dbReference>
<dbReference type="PANTHER" id="PTHR10933">
    <property type="entry name" value="IMMUNOGLOBULIN-BINDING PROTEIN 1"/>
    <property type="match status" value="1"/>
</dbReference>
<dbReference type="InterPro" id="IPR038511">
    <property type="entry name" value="TAP42/TAP46-like_sf"/>
</dbReference>
<dbReference type="InterPro" id="IPR007304">
    <property type="entry name" value="TAP46-like"/>
</dbReference>
<evidence type="ECO:0000256" key="2">
    <source>
        <dbReference type="SAM" id="MobiDB-lite"/>
    </source>
</evidence>
<proteinExistence type="inferred from homology"/>
<evidence type="ECO:0000313" key="3">
    <source>
        <dbReference type="EMBL" id="ROT80393.1"/>
    </source>
</evidence>
<comment type="caution">
    <text evidence="3">The sequence shown here is derived from an EMBL/GenBank/DDBJ whole genome shotgun (WGS) entry which is preliminary data.</text>
</comment>
<comment type="similarity">
    <text evidence="1">Belongs to the IGBP1/TAP42 family.</text>
</comment>
<dbReference type="Pfam" id="PF04177">
    <property type="entry name" value="TAP42"/>
    <property type="match status" value="1"/>
</dbReference>
<dbReference type="GO" id="GO:0005829">
    <property type="term" value="C:cytosol"/>
    <property type="evidence" value="ECO:0007669"/>
    <property type="project" value="TreeGrafter"/>
</dbReference>
<keyword evidence="4" id="KW-1185">Reference proteome</keyword>
<reference evidence="3 4" key="2">
    <citation type="submission" date="2019-01" db="EMBL/GenBank/DDBJ databases">
        <title>The decoding of complex shrimp genome reveals the adaptation for benthos swimmer, frequently molting mechanism and breeding impact on genome.</title>
        <authorList>
            <person name="Sun Y."/>
            <person name="Gao Y."/>
            <person name="Yu Y."/>
        </authorList>
    </citation>
    <scope>NUCLEOTIDE SEQUENCE [LARGE SCALE GENOMIC DNA]</scope>
    <source>
        <tissue evidence="3">Muscle</tissue>
    </source>
</reference>
<dbReference type="Gene3D" id="1.25.40.540">
    <property type="entry name" value="TAP42-like family"/>
    <property type="match status" value="1"/>
</dbReference>
<protein>
    <recommendedName>
        <fullName evidence="5">Immunoglobulin-binding protein 1</fullName>
    </recommendedName>
</protein>